<dbReference type="PRINTS" id="PR02086">
    <property type="entry name" value="PUTNUCHARBI1"/>
</dbReference>
<dbReference type="InterPro" id="IPR027806">
    <property type="entry name" value="HARBI1_dom"/>
</dbReference>
<dbReference type="AlphaFoldDB" id="A0A6J1PP85"/>
<evidence type="ECO:0000313" key="15">
    <source>
        <dbReference type="RefSeq" id="XP_024871121.1"/>
    </source>
</evidence>
<dbReference type="RefSeq" id="XP_024871121.1">
    <property type="nucleotide sequence ID" value="XM_025015353.1"/>
</dbReference>
<accession>A0A6J1PP85</accession>
<keyword evidence="10" id="KW-0539">Nucleus</keyword>
<evidence type="ECO:0000256" key="8">
    <source>
        <dbReference type="ARBA" id="ARBA00022723"/>
    </source>
</evidence>
<dbReference type="Pfam" id="PF13359">
    <property type="entry name" value="DDE_Tnp_4"/>
    <property type="match status" value="1"/>
</dbReference>
<comment type="subcellular location">
    <subcellularLocation>
        <location evidence="3">Cytoplasm</location>
    </subcellularLocation>
    <subcellularLocation>
        <location evidence="2">Nucleus</location>
    </subcellularLocation>
</comment>
<dbReference type="GeneID" id="112454125"/>
<evidence type="ECO:0000256" key="6">
    <source>
        <dbReference type="ARBA" id="ARBA00022490"/>
    </source>
</evidence>
<evidence type="ECO:0000256" key="4">
    <source>
        <dbReference type="ARBA" id="ARBA00006958"/>
    </source>
</evidence>
<evidence type="ECO:0000313" key="14">
    <source>
        <dbReference type="Proteomes" id="UP000504618"/>
    </source>
</evidence>
<evidence type="ECO:0000256" key="3">
    <source>
        <dbReference type="ARBA" id="ARBA00004496"/>
    </source>
</evidence>
<organism evidence="14 15">
    <name type="scientific">Temnothorax curvispinosus</name>
    <dbReference type="NCBI Taxonomy" id="300111"/>
    <lineage>
        <taxon>Eukaryota</taxon>
        <taxon>Metazoa</taxon>
        <taxon>Ecdysozoa</taxon>
        <taxon>Arthropoda</taxon>
        <taxon>Hexapoda</taxon>
        <taxon>Insecta</taxon>
        <taxon>Pterygota</taxon>
        <taxon>Neoptera</taxon>
        <taxon>Endopterygota</taxon>
        <taxon>Hymenoptera</taxon>
        <taxon>Apocrita</taxon>
        <taxon>Aculeata</taxon>
        <taxon>Formicoidea</taxon>
        <taxon>Formicidae</taxon>
        <taxon>Myrmicinae</taxon>
        <taxon>Temnothorax</taxon>
    </lineage>
</organism>
<dbReference type="GO" id="GO:0046872">
    <property type="term" value="F:metal ion binding"/>
    <property type="evidence" value="ECO:0007669"/>
    <property type="project" value="UniProtKB-KW"/>
</dbReference>
<reference evidence="15" key="1">
    <citation type="submission" date="2025-08" db="UniProtKB">
        <authorList>
            <consortium name="RefSeq"/>
        </authorList>
    </citation>
    <scope>IDENTIFICATION</scope>
    <source>
        <tissue evidence="15">Whole body</tissue>
    </source>
</reference>
<comment type="function">
    <text evidence="12">Transposase-derived protein that may have nuclease activity. Does not have transposase activity.</text>
</comment>
<dbReference type="GO" id="GO:0004518">
    <property type="term" value="F:nuclease activity"/>
    <property type="evidence" value="ECO:0007669"/>
    <property type="project" value="UniProtKB-KW"/>
</dbReference>
<evidence type="ECO:0000256" key="11">
    <source>
        <dbReference type="ARBA" id="ARBA00030126"/>
    </source>
</evidence>
<protein>
    <recommendedName>
        <fullName evidence="5">Putative nuclease HARBI1</fullName>
    </recommendedName>
    <alternativeName>
        <fullName evidence="11">Harbinger transposase-derived nuclease</fullName>
    </alternativeName>
</protein>
<evidence type="ECO:0000256" key="9">
    <source>
        <dbReference type="ARBA" id="ARBA00022801"/>
    </source>
</evidence>
<keyword evidence="9" id="KW-0378">Hydrolase</keyword>
<evidence type="ECO:0000256" key="7">
    <source>
        <dbReference type="ARBA" id="ARBA00022722"/>
    </source>
</evidence>
<dbReference type="GO" id="GO:0005737">
    <property type="term" value="C:cytoplasm"/>
    <property type="evidence" value="ECO:0007669"/>
    <property type="project" value="UniProtKB-SubCell"/>
</dbReference>
<evidence type="ECO:0000259" key="13">
    <source>
        <dbReference type="Pfam" id="PF13359"/>
    </source>
</evidence>
<keyword evidence="6" id="KW-0963">Cytoplasm</keyword>
<name>A0A6J1PP85_9HYME</name>
<keyword evidence="8" id="KW-0479">Metal-binding</keyword>
<comment type="cofactor">
    <cofactor evidence="1">
        <name>a divalent metal cation</name>
        <dbReference type="ChEBI" id="CHEBI:60240"/>
    </cofactor>
</comment>
<dbReference type="PANTHER" id="PTHR22930:SF85">
    <property type="entry name" value="GH03217P-RELATED"/>
    <property type="match status" value="1"/>
</dbReference>
<gene>
    <name evidence="15" type="primary">LOC112454125</name>
</gene>
<dbReference type="InterPro" id="IPR045249">
    <property type="entry name" value="HARBI1-like"/>
</dbReference>
<evidence type="ECO:0000256" key="1">
    <source>
        <dbReference type="ARBA" id="ARBA00001968"/>
    </source>
</evidence>
<proteinExistence type="inferred from homology"/>
<keyword evidence="7" id="KW-0540">Nuclease</keyword>
<dbReference type="InterPro" id="IPR026103">
    <property type="entry name" value="HARBI1_animal"/>
</dbReference>
<evidence type="ECO:0000256" key="10">
    <source>
        <dbReference type="ARBA" id="ARBA00023242"/>
    </source>
</evidence>
<dbReference type="OrthoDB" id="2668416at2759"/>
<keyword evidence="14" id="KW-1185">Reference proteome</keyword>
<evidence type="ECO:0000256" key="2">
    <source>
        <dbReference type="ARBA" id="ARBA00004123"/>
    </source>
</evidence>
<comment type="similarity">
    <text evidence="4">Belongs to the HARBI1 family.</text>
</comment>
<dbReference type="PANTHER" id="PTHR22930">
    <property type="match status" value="1"/>
</dbReference>
<evidence type="ECO:0000256" key="5">
    <source>
        <dbReference type="ARBA" id="ARBA00015519"/>
    </source>
</evidence>
<sequence>MHFRMKPSTFEYILNEIGDKLCRTSDGNEMIPADKQFLLSLWRFATPDSYRSIIERFGVGKATGVRAVRRVAKALCELSPRYITWPTENKIQDIIYNFSRPSGFPNVIGAIDGSHINIPAPTENPEAYVNRKGRHSIHLQAVCDHARLFTHIYVGNVGSVHDARVFRLSSLQEYINDPNKFPNDTHIIGDAAYTLHQHLLVPYVDNGHLTQRQKNYNFCHSSARMVIERAFALLKGRWRSLLHVLAVNDIEFVPYDILACCVLHNICLLQKDELKLEEIFIVDREEVILREERINDNNRYIAELKRNNICANLRMRNA</sequence>
<feature type="domain" description="DDE Tnp4" evidence="13">
    <location>
        <begin position="111"/>
        <end position="265"/>
    </location>
</feature>
<dbReference type="GO" id="GO:0016787">
    <property type="term" value="F:hydrolase activity"/>
    <property type="evidence" value="ECO:0007669"/>
    <property type="project" value="UniProtKB-KW"/>
</dbReference>
<evidence type="ECO:0000256" key="12">
    <source>
        <dbReference type="ARBA" id="ARBA00045850"/>
    </source>
</evidence>
<dbReference type="Proteomes" id="UP000504618">
    <property type="component" value="Unplaced"/>
</dbReference>
<dbReference type="GO" id="GO:0005634">
    <property type="term" value="C:nucleus"/>
    <property type="evidence" value="ECO:0007669"/>
    <property type="project" value="UniProtKB-SubCell"/>
</dbReference>